<organism evidence="1 2">
    <name type="scientific">Seminavis robusta</name>
    <dbReference type="NCBI Taxonomy" id="568900"/>
    <lineage>
        <taxon>Eukaryota</taxon>
        <taxon>Sar</taxon>
        <taxon>Stramenopiles</taxon>
        <taxon>Ochrophyta</taxon>
        <taxon>Bacillariophyta</taxon>
        <taxon>Bacillariophyceae</taxon>
        <taxon>Bacillariophycidae</taxon>
        <taxon>Naviculales</taxon>
        <taxon>Naviculaceae</taxon>
        <taxon>Seminavis</taxon>
    </lineage>
</organism>
<name>A0A9N8H7H3_9STRA</name>
<evidence type="ECO:0000313" key="1">
    <source>
        <dbReference type="EMBL" id="CAB9502165.1"/>
    </source>
</evidence>
<reference evidence="1" key="1">
    <citation type="submission" date="2020-06" db="EMBL/GenBank/DDBJ databases">
        <authorList>
            <consortium name="Plant Systems Biology data submission"/>
        </authorList>
    </citation>
    <scope>NUCLEOTIDE SEQUENCE</scope>
    <source>
        <strain evidence="1">D6</strain>
    </source>
</reference>
<accession>A0A9N8H7H3</accession>
<dbReference type="EMBL" id="CAICTM010000128">
    <property type="protein sequence ID" value="CAB9502165.1"/>
    <property type="molecule type" value="Genomic_DNA"/>
</dbReference>
<dbReference type="Proteomes" id="UP001153069">
    <property type="component" value="Unassembled WGS sequence"/>
</dbReference>
<sequence>MAMLYHYVHKTELQAAQWDFELAHAKKMVEQSLRADGTTPNNQQELLDQIDSYHDSSRQHSNASVGSWTSSRFVNIISSSNLSVSSISSIWKRSRKQRKKKKEFRKSKIVARQAYRYVGVFM</sequence>
<dbReference type="AlphaFoldDB" id="A0A9N8H7H3"/>
<gene>
    <name evidence="1" type="ORF">SEMRO_129_G061570.1</name>
</gene>
<proteinExistence type="predicted"/>
<keyword evidence="2" id="KW-1185">Reference proteome</keyword>
<comment type="caution">
    <text evidence="1">The sequence shown here is derived from an EMBL/GenBank/DDBJ whole genome shotgun (WGS) entry which is preliminary data.</text>
</comment>
<protein>
    <submittedName>
        <fullName evidence="1">Uncharacterized protein</fullName>
    </submittedName>
</protein>
<evidence type="ECO:0000313" key="2">
    <source>
        <dbReference type="Proteomes" id="UP001153069"/>
    </source>
</evidence>